<comment type="caution">
    <text evidence="9">The sequence shown here is derived from an EMBL/GenBank/DDBJ whole genome shotgun (WGS) entry which is preliminary data.</text>
</comment>
<evidence type="ECO:0000256" key="7">
    <source>
        <dbReference type="RuleBase" id="RU367016"/>
    </source>
</evidence>
<dbReference type="STRING" id="398512.Bccel_4637"/>
<proteinExistence type="inferred from homology"/>
<evidence type="ECO:0000256" key="1">
    <source>
        <dbReference type="ARBA" id="ARBA00004651"/>
    </source>
</evidence>
<keyword evidence="3 7" id="KW-1003">Cell membrane</keyword>
<dbReference type="PANTHER" id="PTHR30353:SF0">
    <property type="entry name" value="TRANSMEMBRANE PROTEIN"/>
    <property type="match status" value="1"/>
</dbReference>
<protein>
    <submittedName>
        <fullName evidence="9">SNARE associated protein</fullName>
    </submittedName>
</protein>
<dbReference type="PANTHER" id="PTHR30353">
    <property type="entry name" value="INNER MEMBRANE PROTEIN DEDA-RELATED"/>
    <property type="match status" value="1"/>
</dbReference>
<feature type="transmembrane region" description="Helical" evidence="7">
    <location>
        <begin position="69"/>
        <end position="90"/>
    </location>
</feature>
<comment type="similarity">
    <text evidence="2 7">Belongs to the DedA family.</text>
</comment>
<evidence type="ECO:0000256" key="5">
    <source>
        <dbReference type="ARBA" id="ARBA00022989"/>
    </source>
</evidence>
<evidence type="ECO:0000313" key="9">
    <source>
        <dbReference type="EMBL" id="KNY29363.1"/>
    </source>
</evidence>
<feature type="domain" description="VTT" evidence="8">
    <location>
        <begin position="49"/>
        <end position="174"/>
    </location>
</feature>
<dbReference type="Proteomes" id="UP000036923">
    <property type="component" value="Unassembled WGS sequence"/>
</dbReference>
<dbReference type="RefSeq" id="WP_036935686.1">
    <property type="nucleotide sequence ID" value="NZ_JQKC01000001.1"/>
</dbReference>
<dbReference type="AlphaFoldDB" id="A0A0L6JU65"/>
<accession>A0A0L6JU65</accession>
<organism evidence="9 10">
    <name type="scientific">Pseudobacteroides cellulosolvens ATCC 35603 = DSM 2933</name>
    <dbReference type="NCBI Taxonomy" id="398512"/>
    <lineage>
        <taxon>Bacteria</taxon>
        <taxon>Bacillati</taxon>
        <taxon>Bacillota</taxon>
        <taxon>Clostridia</taxon>
        <taxon>Eubacteriales</taxon>
        <taxon>Oscillospiraceae</taxon>
        <taxon>Pseudobacteroides</taxon>
    </lineage>
</organism>
<dbReference type="InterPro" id="IPR032818">
    <property type="entry name" value="DedA-like"/>
</dbReference>
<evidence type="ECO:0000256" key="4">
    <source>
        <dbReference type="ARBA" id="ARBA00022692"/>
    </source>
</evidence>
<keyword evidence="10" id="KW-1185">Reference proteome</keyword>
<feature type="transmembrane region" description="Helical" evidence="7">
    <location>
        <begin position="186"/>
        <end position="210"/>
    </location>
</feature>
<gene>
    <name evidence="9" type="ORF">Bccel_4637</name>
</gene>
<evidence type="ECO:0000256" key="2">
    <source>
        <dbReference type="ARBA" id="ARBA00010792"/>
    </source>
</evidence>
<evidence type="ECO:0000313" key="10">
    <source>
        <dbReference type="Proteomes" id="UP000036923"/>
    </source>
</evidence>
<keyword evidence="5 7" id="KW-1133">Transmembrane helix</keyword>
<reference evidence="10" key="1">
    <citation type="submission" date="2015-07" db="EMBL/GenBank/DDBJ databases">
        <title>Near-Complete Genome Sequence of the Cellulolytic Bacterium Bacteroides (Pseudobacteroides) cellulosolvens ATCC 35603.</title>
        <authorList>
            <person name="Dassa B."/>
            <person name="Utturkar S.M."/>
            <person name="Klingeman D.M."/>
            <person name="Hurt R.A."/>
            <person name="Keller M."/>
            <person name="Xu J."/>
            <person name="Reddy Y.H.K."/>
            <person name="Borovok I."/>
            <person name="Grinberg I.R."/>
            <person name="Lamed R."/>
            <person name="Zhivin O."/>
            <person name="Bayer E.A."/>
            <person name="Brown S.D."/>
        </authorList>
    </citation>
    <scope>NUCLEOTIDE SEQUENCE [LARGE SCALE GENOMIC DNA]</scope>
    <source>
        <strain evidence="10">DSM 2933</strain>
    </source>
</reference>
<evidence type="ECO:0000256" key="3">
    <source>
        <dbReference type="ARBA" id="ARBA00022475"/>
    </source>
</evidence>
<dbReference type="PATRIC" id="fig|398512.5.peg.4859"/>
<evidence type="ECO:0000256" key="6">
    <source>
        <dbReference type="ARBA" id="ARBA00023136"/>
    </source>
</evidence>
<keyword evidence="6 7" id="KW-0472">Membrane</keyword>
<feature type="transmembrane region" description="Helical" evidence="7">
    <location>
        <begin position="28"/>
        <end position="49"/>
    </location>
</feature>
<dbReference type="eggNOG" id="COG0586">
    <property type="taxonomic scope" value="Bacteria"/>
</dbReference>
<dbReference type="OrthoDB" id="9813426at2"/>
<dbReference type="Pfam" id="PF09335">
    <property type="entry name" value="VTT_dom"/>
    <property type="match status" value="1"/>
</dbReference>
<comment type="subcellular location">
    <subcellularLocation>
        <location evidence="1 7">Cell membrane</location>
        <topology evidence="1 7">Multi-pass membrane protein</topology>
    </subcellularLocation>
</comment>
<dbReference type="EMBL" id="LGTC01000001">
    <property type="protein sequence ID" value="KNY29363.1"/>
    <property type="molecule type" value="Genomic_DNA"/>
</dbReference>
<dbReference type="GO" id="GO:0005886">
    <property type="term" value="C:plasma membrane"/>
    <property type="evidence" value="ECO:0007669"/>
    <property type="project" value="UniProtKB-SubCell"/>
</dbReference>
<dbReference type="InterPro" id="IPR032816">
    <property type="entry name" value="VTT_dom"/>
</dbReference>
<evidence type="ECO:0000259" key="8">
    <source>
        <dbReference type="Pfam" id="PF09335"/>
    </source>
</evidence>
<name>A0A0L6JU65_9FIRM</name>
<keyword evidence="4 7" id="KW-0812">Transmembrane</keyword>
<feature type="transmembrane region" description="Helical" evidence="7">
    <location>
        <begin position="154"/>
        <end position="174"/>
    </location>
</feature>
<sequence>MGIVLQSINIISNLDTQIIEMIQKFGSFAYMFLFLIVFSQTGLFMAPFLPGETLLFVVGTLSASGTMNIWIATFSLILAAILGDAVNYNFGKYFGPKIFKKQNVWLLNRKHLDQAHAFYEKHGGKTIILAKFLPLVRTVAPFAAGMGKMPNKKFINYNIMGGVAWVSVNVFLGYFFGKIPMVKNNFLLVVIAVVAISIIPGIVTWTIRILKSKRAAASK</sequence>